<organism evidence="2 3">
    <name type="scientific">Citrus clementina</name>
    <name type="common">Clementine</name>
    <name type="synonym">Citrus deliciosa x Citrus sinensis</name>
    <dbReference type="NCBI Taxonomy" id="85681"/>
    <lineage>
        <taxon>Eukaryota</taxon>
        <taxon>Viridiplantae</taxon>
        <taxon>Streptophyta</taxon>
        <taxon>Embryophyta</taxon>
        <taxon>Tracheophyta</taxon>
        <taxon>Spermatophyta</taxon>
        <taxon>Magnoliopsida</taxon>
        <taxon>eudicotyledons</taxon>
        <taxon>Gunneridae</taxon>
        <taxon>Pentapetalae</taxon>
        <taxon>rosids</taxon>
        <taxon>malvids</taxon>
        <taxon>Sapindales</taxon>
        <taxon>Rutaceae</taxon>
        <taxon>Aurantioideae</taxon>
        <taxon>Citrus</taxon>
    </lineage>
</organism>
<keyword evidence="1" id="KW-0472">Membrane</keyword>
<protein>
    <submittedName>
        <fullName evidence="2">Uncharacterized protein</fullName>
    </submittedName>
</protein>
<dbReference type="Proteomes" id="UP000030687">
    <property type="component" value="Unassembled WGS sequence"/>
</dbReference>
<evidence type="ECO:0000313" key="3">
    <source>
        <dbReference type="Proteomes" id="UP000030687"/>
    </source>
</evidence>
<dbReference type="EMBL" id="KI536978">
    <property type="protein sequence ID" value="ESR37401.1"/>
    <property type="molecule type" value="Genomic_DNA"/>
</dbReference>
<keyword evidence="1" id="KW-1133">Transmembrane helix</keyword>
<sequence>MSVCKGSCKFGYLTFCFETIFLQFNSQVTGIGLNRFSFMLKLVNVNRTKGSQIWYGTCMLLFFYLYWLDVEW</sequence>
<dbReference type="InParanoid" id="V4SK08"/>
<feature type="transmembrane region" description="Helical" evidence="1">
    <location>
        <begin position="53"/>
        <end position="70"/>
    </location>
</feature>
<reference evidence="2 3" key="1">
    <citation type="submission" date="2013-10" db="EMBL/GenBank/DDBJ databases">
        <authorList>
            <consortium name="International Citrus Genome Consortium"/>
            <person name="Jenkins J."/>
            <person name="Schmutz J."/>
            <person name="Prochnik S."/>
            <person name="Rokhsar D."/>
            <person name="Gmitter F."/>
            <person name="Ollitrault P."/>
            <person name="Machado M."/>
            <person name="Talon M."/>
            <person name="Wincker P."/>
            <person name="Jaillon O."/>
            <person name="Morgante M."/>
        </authorList>
    </citation>
    <scope>NUCLEOTIDE SEQUENCE</scope>
    <source>
        <strain evidence="3">cv. Clemenules</strain>
    </source>
</reference>
<accession>V4SK08</accession>
<dbReference type="Gramene" id="ESR37401">
    <property type="protein sequence ID" value="ESR37401"/>
    <property type="gene ID" value="CICLE_v10029742mg"/>
</dbReference>
<proteinExistence type="predicted"/>
<dbReference type="KEGG" id="cic:CICLE_v10029742mg"/>
<name>V4SK08_CITCL</name>
<evidence type="ECO:0000313" key="2">
    <source>
        <dbReference type="EMBL" id="ESR37401.1"/>
    </source>
</evidence>
<dbReference type="AlphaFoldDB" id="V4SK08"/>
<keyword evidence="1" id="KW-0812">Transmembrane</keyword>
<evidence type="ECO:0000256" key="1">
    <source>
        <dbReference type="SAM" id="Phobius"/>
    </source>
</evidence>
<gene>
    <name evidence="2" type="ORF">CICLE_v10029742mg</name>
</gene>
<feature type="transmembrane region" description="Helical" evidence="1">
    <location>
        <begin position="12"/>
        <end position="33"/>
    </location>
</feature>
<keyword evidence="3" id="KW-1185">Reference proteome</keyword>